<sequence>MQRPEVLDTPAAFSTGPAMTPVALQQNPLESEGLLVDKDKNSADMKADLEAGVDDVDLDSTKSSSKSDADLIGDGKNDPSKEDKREKYSGSRCASRAFATVGVLLFVGAAAFGVFYFKDDIEKLLNRQSLGSAATRSSETNGTDVLANSSAFSLDTYPPNVTLTPIFQPSELTPTLTPEMVEMTTPEPSITSSPAATEPVTSEPSATSAPTTASHVTSTDTTSPSATSPNVLDTPTPAPTVPKNDNAGNTTNATTPAAVALTDTTEAMNTSFAPNTTYLSTPAMTSRSTFRAAPTPSTTPEPTSTTLEPMTDSPEFSTNATAFPKQLVTENATNTTSGRFDIDALWENLEQPSVTTSAAINTVEALSTPSVADNEQRGSLTSGDTAAFP</sequence>
<evidence type="ECO:0000313" key="3">
    <source>
        <dbReference type="EMBL" id="ETW09235.1"/>
    </source>
</evidence>
<evidence type="ECO:0000256" key="2">
    <source>
        <dbReference type="SAM" id="Phobius"/>
    </source>
</evidence>
<dbReference type="OrthoDB" id="79919at2759"/>
<accession>A0A024UTE5</accession>
<dbReference type="STRING" id="157072.A0A024UTE5"/>
<dbReference type="GeneID" id="20078689"/>
<feature type="compositionally biased region" description="Low complexity" evidence="1">
    <location>
        <begin position="294"/>
        <end position="311"/>
    </location>
</feature>
<feature type="compositionally biased region" description="Low complexity" evidence="1">
    <location>
        <begin position="199"/>
        <end position="229"/>
    </location>
</feature>
<feature type="region of interest" description="Disordered" evidence="1">
    <location>
        <begin position="286"/>
        <end position="320"/>
    </location>
</feature>
<feature type="region of interest" description="Disordered" evidence="1">
    <location>
        <begin position="1"/>
        <end position="20"/>
    </location>
</feature>
<feature type="transmembrane region" description="Helical" evidence="2">
    <location>
        <begin position="97"/>
        <end position="117"/>
    </location>
</feature>
<keyword evidence="2" id="KW-0472">Membrane</keyword>
<protein>
    <submittedName>
        <fullName evidence="3">Uncharacterized protein</fullName>
    </submittedName>
</protein>
<gene>
    <name evidence="3" type="ORF">H310_01639</name>
</gene>
<dbReference type="RefSeq" id="XP_008863040.1">
    <property type="nucleotide sequence ID" value="XM_008864818.1"/>
</dbReference>
<keyword evidence="2" id="KW-0812">Transmembrane</keyword>
<feature type="compositionally biased region" description="Basic and acidic residues" evidence="1">
    <location>
        <begin position="65"/>
        <end position="89"/>
    </location>
</feature>
<proteinExistence type="predicted"/>
<reference evidence="3" key="1">
    <citation type="submission" date="2013-12" db="EMBL/GenBank/DDBJ databases">
        <title>The Genome Sequence of Aphanomyces invadans NJM9701.</title>
        <authorList>
            <consortium name="The Broad Institute Genomics Platform"/>
            <person name="Russ C."/>
            <person name="Tyler B."/>
            <person name="van West P."/>
            <person name="Dieguez-Uribeondo J."/>
            <person name="Young S.K."/>
            <person name="Zeng Q."/>
            <person name="Gargeya S."/>
            <person name="Fitzgerald M."/>
            <person name="Abouelleil A."/>
            <person name="Alvarado L."/>
            <person name="Chapman S.B."/>
            <person name="Gainer-Dewar J."/>
            <person name="Goldberg J."/>
            <person name="Griggs A."/>
            <person name="Gujja S."/>
            <person name="Hansen M."/>
            <person name="Howarth C."/>
            <person name="Imamovic A."/>
            <person name="Ireland A."/>
            <person name="Larimer J."/>
            <person name="McCowan C."/>
            <person name="Murphy C."/>
            <person name="Pearson M."/>
            <person name="Poon T.W."/>
            <person name="Priest M."/>
            <person name="Roberts A."/>
            <person name="Saif S."/>
            <person name="Shea T."/>
            <person name="Sykes S."/>
            <person name="Wortman J."/>
            <person name="Nusbaum C."/>
            <person name="Birren B."/>
        </authorList>
    </citation>
    <scope>NUCLEOTIDE SEQUENCE [LARGE SCALE GENOMIC DNA]</scope>
    <source>
        <strain evidence="3">NJM9701</strain>
    </source>
</reference>
<organism evidence="3">
    <name type="scientific">Aphanomyces invadans</name>
    <dbReference type="NCBI Taxonomy" id="157072"/>
    <lineage>
        <taxon>Eukaryota</taxon>
        <taxon>Sar</taxon>
        <taxon>Stramenopiles</taxon>
        <taxon>Oomycota</taxon>
        <taxon>Saprolegniomycetes</taxon>
        <taxon>Saprolegniales</taxon>
        <taxon>Verrucalvaceae</taxon>
        <taxon>Aphanomyces</taxon>
    </lineage>
</organism>
<dbReference type="AlphaFoldDB" id="A0A024UTE5"/>
<evidence type="ECO:0000256" key="1">
    <source>
        <dbReference type="SAM" id="MobiDB-lite"/>
    </source>
</evidence>
<dbReference type="VEuPathDB" id="FungiDB:H310_01639"/>
<name>A0A024UTE5_9STRA</name>
<feature type="region of interest" description="Disordered" evidence="1">
    <location>
        <begin position="55"/>
        <end position="89"/>
    </location>
</feature>
<feature type="compositionally biased region" description="Low complexity" evidence="1">
    <location>
        <begin position="244"/>
        <end position="253"/>
    </location>
</feature>
<dbReference type="EMBL" id="KI913953">
    <property type="protein sequence ID" value="ETW09235.1"/>
    <property type="molecule type" value="Genomic_DNA"/>
</dbReference>
<feature type="compositionally biased region" description="Polar residues" evidence="1">
    <location>
        <begin position="186"/>
        <end position="195"/>
    </location>
</feature>
<feature type="region of interest" description="Disordered" evidence="1">
    <location>
        <begin position="366"/>
        <end position="389"/>
    </location>
</feature>
<keyword evidence="2" id="KW-1133">Transmembrane helix</keyword>
<feature type="region of interest" description="Disordered" evidence="1">
    <location>
        <begin position="184"/>
        <end position="253"/>
    </location>
</feature>